<accession>A0A383AFQ9</accession>
<dbReference type="PROSITE" id="PS51746">
    <property type="entry name" value="PPM_2"/>
    <property type="match status" value="1"/>
</dbReference>
<reference evidence="2" key="1">
    <citation type="submission" date="2018-05" db="EMBL/GenBank/DDBJ databases">
        <authorList>
            <person name="Lanie J.A."/>
            <person name="Ng W.-L."/>
            <person name="Kazmierczak K.M."/>
            <person name="Andrzejewski T.M."/>
            <person name="Davidsen T.M."/>
            <person name="Wayne K.J."/>
            <person name="Tettelin H."/>
            <person name="Glass J.I."/>
            <person name="Rusch D."/>
            <person name="Podicherti R."/>
            <person name="Tsui H.-C.T."/>
            <person name="Winkler M.E."/>
        </authorList>
    </citation>
    <scope>NUCLEOTIDE SEQUENCE</scope>
</reference>
<dbReference type="CDD" id="cd00143">
    <property type="entry name" value="PP2Cc"/>
    <property type="match status" value="1"/>
</dbReference>
<name>A0A383AFQ9_9ZZZZ</name>
<dbReference type="Gene3D" id="3.60.40.10">
    <property type="entry name" value="PPM-type phosphatase domain"/>
    <property type="match status" value="1"/>
</dbReference>
<protein>
    <recommendedName>
        <fullName evidence="1">PPM-type phosphatase domain-containing protein</fullName>
    </recommendedName>
</protein>
<feature type="non-terminal residue" evidence="2">
    <location>
        <position position="185"/>
    </location>
</feature>
<organism evidence="2">
    <name type="scientific">marine metagenome</name>
    <dbReference type="NCBI Taxonomy" id="408172"/>
    <lineage>
        <taxon>unclassified sequences</taxon>
        <taxon>metagenomes</taxon>
        <taxon>ecological metagenomes</taxon>
    </lineage>
</organism>
<evidence type="ECO:0000313" key="2">
    <source>
        <dbReference type="EMBL" id="SVE05928.1"/>
    </source>
</evidence>
<dbReference type="AlphaFoldDB" id="A0A383AFQ9"/>
<dbReference type="EMBL" id="UINC01191331">
    <property type="protein sequence ID" value="SVE05928.1"/>
    <property type="molecule type" value="Genomic_DNA"/>
</dbReference>
<dbReference type="InterPro" id="IPR001932">
    <property type="entry name" value="PPM-type_phosphatase-like_dom"/>
</dbReference>
<sequence>MPAVPNKKISQFLILAEALRRLTSLNEHSLSSDYKIFRRRQNPCWACAQKNEDSFFCDAENCIYAVADGLGGLPFGDLASKAVVQYIKLWTNARRSENREGIDWPTFMKEINHRVIQTGQISAHGLGVGTTLSLEMIRNNTLEVSHIGDSRIYLLRNERFEQLTTDHTLETFAREQNRFLTKRMF</sequence>
<evidence type="ECO:0000259" key="1">
    <source>
        <dbReference type="PROSITE" id="PS51746"/>
    </source>
</evidence>
<gene>
    <name evidence="2" type="ORF">METZ01_LOCUS458782</name>
</gene>
<dbReference type="Pfam" id="PF00481">
    <property type="entry name" value="PP2C"/>
    <property type="match status" value="1"/>
</dbReference>
<proteinExistence type="predicted"/>
<dbReference type="SUPFAM" id="SSF81606">
    <property type="entry name" value="PP2C-like"/>
    <property type="match status" value="1"/>
</dbReference>
<feature type="domain" description="PPM-type phosphatase" evidence="1">
    <location>
        <begin position="36"/>
        <end position="185"/>
    </location>
</feature>
<dbReference type="InterPro" id="IPR036457">
    <property type="entry name" value="PPM-type-like_dom_sf"/>
</dbReference>